<sequence length="91" mass="10811">MQILEQIISIIGAIVILFLIIFIWKYLKYQKILRKMNKAEADEITITVFFRVKTYYRFVLKKKIRLYKLILLILLIIFVILLAISGGVKYA</sequence>
<feature type="transmembrane region" description="Helical" evidence="1">
    <location>
        <begin position="66"/>
        <end position="88"/>
    </location>
</feature>
<proteinExistence type="predicted"/>
<name>A0A2K8SCU7_9MOLU</name>
<keyword evidence="1" id="KW-0472">Membrane</keyword>
<gene>
    <name evidence="2" type="ORF">SFLOR_v1c02230</name>
</gene>
<keyword evidence="1" id="KW-0812">Transmembrane</keyword>
<organism evidence="2 3">
    <name type="scientific">Spiroplasma floricola 23-6</name>
    <dbReference type="NCBI Taxonomy" id="1336749"/>
    <lineage>
        <taxon>Bacteria</taxon>
        <taxon>Bacillati</taxon>
        <taxon>Mycoplasmatota</taxon>
        <taxon>Mollicutes</taxon>
        <taxon>Entomoplasmatales</taxon>
        <taxon>Spiroplasmataceae</taxon>
        <taxon>Spiroplasma</taxon>
    </lineage>
</organism>
<evidence type="ECO:0000313" key="2">
    <source>
        <dbReference type="EMBL" id="AUB31284.1"/>
    </source>
</evidence>
<protein>
    <submittedName>
        <fullName evidence="2">Uncharacterized protein</fullName>
    </submittedName>
</protein>
<accession>A0A2K8SCU7</accession>
<keyword evidence="1" id="KW-1133">Transmembrane helix</keyword>
<dbReference type="Proteomes" id="UP000231823">
    <property type="component" value="Chromosome"/>
</dbReference>
<dbReference type="RefSeq" id="WP_100916274.1">
    <property type="nucleotide sequence ID" value="NZ_CP025057.1"/>
</dbReference>
<keyword evidence="3" id="KW-1185">Reference proteome</keyword>
<evidence type="ECO:0000256" key="1">
    <source>
        <dbReference type="SAM" id="Phobius"/>
    </source>
</evidence>
<reference evidence="2 3" key="1">
    <citation type="submission" date="2017-12" db="EMBL/GenBank/DDBJ databases">
        <title>Complete genome sequence of Spiroplasma floricola 23-6 (ATCC 29989).</title>
        <authorList>
            <person name="Tsai Y.-M."/>
            <person name="Wu P.-S."/>
            <person name="Lo W.-S."/>
            <person name="Kuo C.-H."/>
        </authorList>
    </citation>
    <scope>NUCLEOTIDE SEQUENCE [LARGE SCALE GENOMIC DNA]</scope>
    <source>
        <strain evidence="2 3">23-6</strain>
    </source>
</reference>
<evidence type="ECO:0000313" key="3">
    <source>
        <dbReference type="Proteomes" id="UP000231823"/>
    </source>
</evidence>
<dbReference type="AlphaFoldDB" id="A0A2K8SCU7"/>
<dbReference type="EMBL" id="CP025057">
    <property type="protein sequence ID" value="AUB31284.1"/>
    <property type="molecule type" value="Genomic_DNA"/>
</dbReference>
<feature type="transmembrane region" description="Helical" evidence="1">
    <location>
        <begin position="6"/>
        <end position="27"/>
    </location>
</feature>
<dbReference type="KEGG" id="sfz:SFLOR_v1c02230"/>